<dbReference type="Bgee" id="ENSACLG00000009970">
    <property type="expression patterns" value="Expressed in anal fin"/>
</dbReference>
<accession>A0A3P8PCB4</accession>
<name>A0A3P8PCB4_ASTCA</name>
<reference evidence="2" key="4">
    <citation type="submission" date="2025-09" db="UniProtKB">
        <authorList>
            <consortium name="Ensembl"/>
        </authorList>
    </citation>
    <scope>IDENTIFICATION</scope>
</reference>
<dbReference type="Proteomes" id="UP000265100">
    <property type="component" value="Chromosome 22"/>
</dbReference>
<reference evidence="2 3" key="1">
    <citation type="submission" date="2018-05" db="EMBL/GenBank/DDBJ databases">
        <authorList>
            <person name="Datahose"/>
        </authorList>
    </citation>
    <scope>NUCLEOTIDE SEQUENCE</scope>
</reference>
<dbReference type="PANTHER" id="PTHR15503:SF22">
    <property type="entry name" value="TRANSPOSON TY3-I GAG POLYPROTEIN"/>
    <property type="match status" value="1"/>
</dbReference>
<dbReference type="InterPro" id="IPR032567">
    <property type="entry name" value="RTL1-rel"/>
</dbReference>
<reference evidence="2" key="3">
    <citation type="submission" date="2025-08" db="UniProtKB">
        <authorList>
            <consortium name="Ensembl"/>
        </authorList>
    </citation>
    <scope>IDENTIFICATION</scope>
</reference>
<evidence type="ECO:0000313" key="2">
    <source>
        <dbReference type="Ensembl" id="ENSACLP00000014635.2"/>
    </source>
</evidence>
<evidence type="ECO:0000313" key="3">
    <source>
        <dbReference type="Proteomes" id="UP000265100"/>
    </source>
</evidence>
<evidence type="ECO:0000259" key="1">
    <source>
        <dbReference type="Pfam" id="PF03732"/>
    </source>
</evidence>
<organism evidence="2 3">
    <name type="scientific">Astatotilapia calliptera</name>
    <name type="common">Eastern happy</name>
    <name type="synonym">Chromis callipterus</name>
    <dbReference type="NCBI Taxonomy" id="8154"/>
    <lineage>
        <taxon>Eukaryota</taxon>
        <taxon>Metazoa</taxon>
        <taxon>Chordata</taxon>
        <taxon>Craniata</taxon>
        <taxon>Vertebrata</taxon>
        <taxon>Euteleostomi</taxon>
        <taxon>Actinopterygii</taxon>
        <taxon>Neopterygii</taxon>
        <taxon>Teleostei</taxon>
        <taxon>Neoteleostei</taxon>
        <taxon>Acanthomorphata</taxon>
        <taxon>Ovalentaria</taxon>
        <taxon>Cichlomorphae</taxon>
        <taxon>Cichliformes</taxon>
        <taxon>Cichlidae</taxon>
        <taxon>African cichlids</taxon>
        <taxon>Pseudocrenilabrinae</taxon>
        <taxon>Haplochromini</taxon>
        <taxon>Astatotilapia</taxon>
    </lineage>
</organism>
<keyword evidence="3" id="KW-1185">Reference proteome</keyword>
<dbReference type="AlphaFoldDB" id="A0A3P8PCB4"/>
<dbReference type="Pfam" id="PF03732">
    <property type="entry name" value="Retrotrans_gag"/>
    <property type="match status" value="1"/>
</dbReference>
<dbReference type="Ensembl" id="ENSACLT00000014985.2">
    <property type="protein sequence ID" value="ENSACLP00000014635.2"/>
    <property type="gene ID" value="ENSACLG00000009970.2"/>
</dbReference>
<dbReference type="GeneTree" id="ENSGT01150000287245"/>
<reference evidence="3" key="2">
    <citation type="submission" date="2023-03" db="EMBL/GenBank/DDBJ databases">
        <authorList>
            <consortium name="Wellcome Sanger Institute Data Sharing"/>
        </authorList>
    </citation>
    <scope>NUCLEOTIDE SEQUENCE [LARGE SCALE GENOMIC DNA]</scope>
</reference>
<sequence>ANPSCLTPEVTTASSASRKTCPASGDLLQKHEESLSSLSRQLAASEQWAGRVNETLSAIQETLARLVPPTAPAVPAPPPVPSASLSVGSVRDPAPPALVPFTGELGRCGGFLIQVSLLFQRYPQAFSNDAVKISHVIGALRDRALDWAESYLALHPVETVTYVQFVRDFKAVFHHPLRSDEAARQLHGLRQGGRSVAEFSIDFRVKAAETGWGEDALRGSALPPSPVCSSELAPE</sequence>
<dbReference type="STRING" id="8154.ENSACLP00000014635"/>
<protein>
    <recommendedName>
        <fullName evidence="1">Retrotransposon gag domain-containing protein</fullName>
    </recommendedName>
</protein>
<proteinExistence type="predicted"/>
<feature type="domain" description="Retrotransposon gag" evidence="1">
    <location>
        <begin position="138"/>
        <end position="216"/>
    </location>
</feature>
<dbReference type="InterPro" id="IPR005162">
    <property type="entry name" value="Retrotrans_gag_dom"/>
</dbReference>
<dbReference type="PANTHER" id="PTHR15503">
    <property type="entry name" value="LDOC1 RELATED"/>
    <property type="match status" value="1"/>
</dbReference>